<dbReference type="Proteomes" id="UP000197068">
    <property type="component" value="Unassembled WGS sequence"/>
</dbReference>
<dbReference type="RefSeq" id="WP_082606397.1">
    <property type="nucleotide sequence ID" value="NZ_BDQM01000008.1"/>
</dbReference>
<comment type="caution">
    <text evidence="3">The sequence shown here is derived from an EMBL/GenBank/DDBJ whole genome shotgun (WGS) entry which is preliminary data.</text>
</comment>
<accession>A0ABQ0MTY0</accession>
<evidence type="ECO:0000259" key="2">
    <source>
        <dbReference type="PROSITE" id="PS51352"/>
    </source>
</evidence>
<sequence length="183" mass="20646">MTLLSAAKTGQSRPRRAFSYSATLFNSLLVGFLLITTNVNALELGKLAPDFTLKSMAGINLNLTEQRGKIIVINFWASWCGPCRKEMPVLQKFYEKYQDLGVSVWGINVEQENQAGRDFLADLNLTFPILFDDTNTISASYQVEAMPTTIIIDRDGVVRYAFKGYKPGYEKKYAKAIKKLIRE</sequence>
<dbReference type="EMBL" id="BDQM01000008">
    <property type="protein sequence ID" value="GAW95796.1"/>
    <property type="molecule type" value="Genomic_DNA"/>
</dbReference>
<proteinExistence type="predicted"/>
<organism evidence="3 4">
    <name type="scientific">Colwellia marinimaniae</name>
    <dbReference type="NCBI Taxonomy" id="1513592"/>
    <lineage>
        <taxon>Bacteria</taxon>
        <taxon>Pseudomonadati</taxon>
        <taxon>Pseudomonadota</taxon>
        <taxon>Gammaproteobacteria</taxon>
        <taxon>Alteromonadales</taxon>
        <taxon>Colwelliaceae</taxon>
        <taxon>Colwellia</taxon>
    </lineage>
</organism>
<dbReference type="PANTHER" id="PTHR42852">
    <property type="entry name" value="THIOL:DISULFIDE INTERCHANGE PROTEIN DSBE"/>
    <property type="match status" value="1"/>
</dbReference>
<protein>
    <submittedName>
        <fullName evidence="3">Thiol:disulfide interchange protein</fullName>
    </submittedName>
</protein>
<keyword evidence="1" id="KW-0676">Redox-active center</keyword>
<dbReference type="PROSITE" id="PS00194">
    <property type="entry name" value="THIOREDOXIN_1"/>
    <property type="match status" value="1"/>
</dbReference>
<dbReference type="InterPro" id="IPR013766">
    <property type="entry name" value="Thioredoxin_domain"/>
</dbReference>
<evidence type="ECO:0000313" key="4">
    <source>
        <dbReference type="Proteomes" id="UP000197068"/>
    </source>
</evidence>
<dbReference type="Pfam" id="PF00578">
    <property type="entry name" value="AhpC-TSA"/>
    <property type="match status" value="1"/>
</dbReference>
<gene>
    <name evidence="3" type="ORF">MTCD1_01399</name>
</gene>
<dbReference type="CDD" id="cd02966">
    <property type="entry name" value="TlpA_like_family"/>
    <property type="match status" value="1"/>
</dbReference>
<dbReference type="PANTHER" id="PTHR42852:SF17">
    <property type="entry name" value="THIOREDOXIN-LIKE PROTEIN HI_1115"/>
    <property type="match status" value="1"/>
</dbReference>
<keyword evidence="4" id="KW-1185">Reference proteome</keyword>
<dbReference type="InterPro" id="IPR050553">
    <property type="entry name" value="Thioredoxin_ResA/DsbE_sf"/>
</dbReference>
<dbReference type="InterPro" id="IPR017937">
    <property type="entry name" value="Thioredoxin_CS"/>
</dbReference>
<dbReference type="InterPro" id="IPR000866">
    <property type="entry name" value="AhpC/TSA"/>
</dbReference>
<feature type="domain" description="Thioredoxin" evidence="2">
    <location>
        <begin position="42"/>
        <end position="182"/>
    </location>
</feature>
<dbReference type="SUPFAM" id="SSF52833">
    <property type="entry name" value="Thioredoxin-like"/>
    <property type="match status" value="1"/>
</dbReference>
<dbReference type="InterPro" id="IPR036249">
    <property type="entry name" value="Thioredoxin-like_sf"/>
</dbReference>
<dbReference type="Gene3D" id="3.40.30.10">
    <property type="entry name" value="Glutaredoxin"/>
    <property type="match status" value="1"/>
</dbReference>
<name>A0ABQ0MTY0_9GAMM</name>
<dbReference type="PROSITE" id="PS51352">
    <property type="entry name" value="THIOREDOXIN_2"/>
    <property type="match status" value="1"/>
</dbReference>
<evidence type="ECO:0000256" key="1">
    <source>
        <dbReference type="ARBA" id="ARBA00023284"/>
    </source>
</evidence>
<reference evidence="3 4" key="1">
    <citation type="submission" date="2017-06" db="EMBL/GenBank/DDBJ databases">
        <title>Whole Genome Sequences of Colwellia marinimaniae MTCD1.</title>
        <authorList>
            <person name="Kusumoto H."/>
            <person name="Inoue M."/>
            <person name="Tanikawa K."/>
            <person name="Maeji H."/>
            <person name="Cameron J.H."/>
            <person name="Bartlett D.H."/>
        </authorList>
    </citation>
    <scope>NUCLEOTIDE SEQUENCE [LARGE SCALE GENOMIC DNA]</scope>
    <source>
        <strain evidence="3 4">MTCD1</strain>
    </source>
</reference>
<evidence type="ECO:0000313" key="3">
    <source>
        <dbReference type="EMBL" id="GAW95796.1"/>
    </source>
</evidence>